<proteinExistence type="predicted"/>
<organism evidence="2">
    <name type="scientific">Arion vulgaris</name>
    <dbReference type="NCBI Taxonomy" id="1028688"/>
    <lineage>
        <taxon>Eukaryota</taxon>
        <taxon>Metazoa</taxon>
        <taxon>Spiralia</taxon>
        <taxon>Lophotrochozoa</taxon>
        <taxon>Mollusca</taxon>
        <taxon>Gastropoda</taxon>
        <taxon>Heterobranchia</taxon>
        <taxon>Euthyneura</taxon>
        <taxon>Panpulmonata</taxon>
        <taxon>Eupulmonata</taxon>
        <taxon>Stylommatophora</taxon>
        <taxon>Helicina</taxon>
        <taxon>Arionoidea</taxon>
        <taxon>Arionidae</taxon>
        <taxon>Arion</taxon>
    </lineage>
</organism>
<name>A0A0B6ZKI2_9EUPU</name>
<dbReference type="EMBL" id="HACG01022133">
    <property type="protein sequence ID" value="CEK68998.1"/>
    <property type="molecule type" value="Transcribed_RNA"/>
</dbReference>
<feature type="non-terminal residue" evidence="2">
    <location>
        <position position="276"/>
    </location>
</feature>
<reference evidence="2" key="1">
    <citation type="submission" date="2014-12" db="EMBL/GenBank/DDBJ databases">
        <title>Insight into the proteome of Arion vulgaris.</title>
        <authorList>
            <person name="Aradska J."/>
            <person name="Bulat T."/>
            <person name="Smidak R."/>
            <person name="Sarate P."/>
            <person name="Gangsoo J."/>
            <person name="Sialana F."/>
            <person name="Bilban M."/>
            <person name="Lubec G."/>
        </authorList>
    </citation>
    <scope>NUCLEOTIDE SEQUENCE</scope>
    <source>
        <tissue evidence="2">Skin</tissue>
    </source>
</reference>
<dbReference type="AlphaFoldDB" id="A0A0B6ZKI2"/>
<gene>
    <name evidence="2" type="primary">ORF68548</name>
</gene>
<feature type="compositionally biased region" description="Low complexity" evidence="1">
    <location>
        <begin position="101"/>
        <end position="114"/>
    </location>
</feature>
<evidence type="ECO:0000313" key="2">
    <source>
        <dbReference type="EMBL" id="CEK68998.1"/>
    </source>
</evidence>
<protein>
    <submittedName>
        <fullName evidence="2">Uncharacterized protein</fullName>
    </submittedName>
</protein>
<feature type="compositionally biased region" description="Low complexity" evidence="1">
    <location>
        <begin position="184"/>
        <end position="205"/>
    </location>
</feature>
<feature type="compositionally biased region" description="Basic and acidic residues" evidence="1">
    <location>
        <begin position="81"/>
        <end position="100"/>
    </location>
</feature>
<accession>A0A0B6ZKI2</accession>
<sequence length="276" mass="30406">MTEKQGRTKQKLARTTSVLPVESLPLSVSAESSSKTRNNKPGPKLMHSHSCISPTRSADYLNEPRKKLEEAELAASLENSSSRDKQFVEKRSTEHFHAGDPSRSVKVKVSSPSSLTLSQKDDLKQNISSTECQPKHLPPLTSINGISPHETSSLLTIPNPKSPERYVSGHLYLAKKLSDESSEGSFFSEHASSNSSTRTSSPITSPGKIADQKQFLKKDVYSKDLQGDNLRCFTPSAHCPVFLQQQLAYDPQPAYQSDISNIPCLSIFEDGRSWSS</sequence>
<evidence type="ECO:0000256" key="1">
    <source>
        <dbReference type="SAM" id="MobiDB-lite"/>
    </source>
</evidence>
<feature type="compositionally biased region" description="Low complexity" evidence="1">
    <location>
        <begin position="21"/>
        <end position="33"/>
    </location>
</feature>
<feature type="region of interest" description="Disordered" evidence="1">
    <location>
        <begin position="1"/>
        <end position="125"/>
    </location>
</feature>
<feature type="region of interest" description="Disordered" evidence="1">
    <location>
        <begin position="184"/>
        <end position="209"/>
    </location>
</feature>